<organism evidence="3 4">
    <name type="scientific">Trifolium subterraneum</name>
    <name type="common">Subterranean clover</name>
    <dbReference type="NCBI Taxonomy" id="3900"/>
    <lineage>
        <taxon>Eukaryota</taxon>
        <taxon>Viridiplantae</taxon>
        <taxon>Streptophyta</taxon>
        <taxon>Embryophyta</taxon>
        <taxon>Tracheophyta</taxon>
        <taxon>Spermatophyta</taxon>
        <taxon>Magnoliopsida</taxon>
        <taxon>eudicotyledons</taxon>
        <taxon>Gunneridae</taxon>
        <taxon>Pentapetalae</taxon>
        <taxon>rosids</taxon>
        <taxon>fabids</taxon>
        <taxon>Fabales</taxon>
        <taxon>Fabaceae</taxon>
        <taxon>Papilionoideae</taxon>
        <taxon>50 kb inversion clade</taxon>
        <taxon>NPAAA clade</taxon>
        <taxon>Hologalegina</taxon>
        <taxon>IRL clade</taxon>
        <taxon>Trifolieae</taxon>
        <taxon>Trifolium</taxon>
    </lineage>
</organism>
<keyword evidence="1" id="KW-0540">Nuclease</keyword>
<dbReference type="SUPFAM" id="SSF53098">
    <property type="entry name" value="Ribonuclease H-like"/>
    <property type="match status" value="1"/>
</dbReference>
<dbReference type="InterPro" id="IPR051132">
    <property type="entry name" value="3-5_Exonuclease_domain"/>
</dbReference>
<evidence type="ECO:0000256" key="2">
    <source>
        <dbReference type="ARBA" id="ARBA00022801"/>
    </source>
</evidence>
<reference evidence="4" key="1">
    <citation type="journal article" date="2017" name="Front. Plant Sci.">
        <title>Climate Clever Clovers: New Paradigm to Reduce the Environmental Footprint of Ruminants by Breeding Low Methanogenic Forages Utilizing Haplotype Variation.</title>
        <authorList>
            <person name="Kaur P."/>
            <person name="Appels R."/>
            <person name="Bayer P.E."/>
            <person name="Keeble-Gagnere G."/>
            <person name="Wang J."/>
            <person name="Hirakawa H."/>
            <person name="Shirasawa K."/>
            <person name="Vercoe P."/>
            <person name="Stefanova K."/>
            <person name="Durmic Z."/>
            <person name="Nichols P."/>
            <person name="Revell C."/>
            <person name="Isobe S.N."/>
            <person name="Edwards D."/>
            <person name="Erskine W."/>
        </authorList>
    </citation>
    <scope>NUCLEOTIDE SEQUENCE [LARGE SCALE GENOMIC DNA]</scope>
    <source>
        <strain evidence="4">cv. Daliak</strain>
    </source>
</reference>
<sequence length="302" mass="34264">MTQRGALQRSLIISQRMTSPSVTLDIGMMSIYCSSWFSSRFLRVIDGLDCPSTVHNLLRFHRSKRTPNTSSIPLQLIDYDQVAKITTFSNLKSQKYNLAYKNITVVDRQSFVDYCNITVNLYGNKIWVIVTASASVVDEWIQATLIRGGAFHCLRKLVVALSVDPSAHTLQLCVGHRCLIFQLSQADKVPLSLRIFLLDRACKLTGFFNTDHRPKLLSSKHRLEMIIDPKDIGYIDADFDNCSMEEMIEKCLGYKVDLREEIKTSDWSVQNLSNDQVLYACVEVHCAFLVGRNLGVWLLGCP</sequence>
<dbReference type="GO" id="GO:0003676">
    <property type="term" value="F:nucleic acid binding"/>
    <property type="evidence" value="ECO:0007669"/>
    <property type="project" value="InterPro"/>
</dbReference>
<evidence type="ECO:0008006" key="5">
    <source>
        <dbReference type="Google" id="ProtNLM"/>
    </source>
</evidence>
<dbReference type="AlphaFoldDB" id="A0A2Z6M3L4"/>
<protein>
    <recommendedName>
        <fullName evidence="5">3'-5' exonuclease domain-containing protein</fullName>
    </recommendedName>
</protein>
<evidence type="ECO:0000313" key="4">
    <source>
        <dbReference type="Proteomes" id="UP000242715"/>
    </source>
</evidence>
<dbReference type="PANTHER" id="PTHR13620">
    <property type="entry name" value="3-5 EXONUCLEASE"/>
    <property type="match status" value="1"/>
</dbReference>
<keyword evidence="2" id="KW-0378">Hydrolase</keyword>
<evidence type="ECO:0000313" key="3">
    <source>
        <dbReference type="EMBL" id="GAU19490.1"/>
    </source>
</evidence>
<keyword evidence="4" id="KW-1185">Reference proteome</keyword>
<name>A0A2Z6M3L4_TRISU</name>
<evidence type="ECO:0000256" key="1">
    <source>
        <dbReference type="ARBA" id="ARBA00022722"/>
    </source>
</evidence>
<dbReference type="GO" id="GO:0008408">
    <property type="term" value="F:3'-5' exonuclease activity"/>
    <property type="evidence" value="ECO:0007669"/>
    <property type="project" value="TreeGrafter"/>
</dbReference>
<dbReference type="InterPro" id="IPR012337">
    <property type="entry name" value="RNaseH-like_sf"/>
</dbReference>
<dbReference type="Gene3D" id="3.30.420.10">
    <property type="entry name" value="Ribonuclease H-like superfamily/Ribonuclease H"/>
    <property type="match status" value="1"/>
</dbReference>
<proteinExistence type="predicted"/>
<dbReference type="GO" id="GO:0005737">
    <property type="term" value="C:cytoplasm"/>
    <property type="evidence" value="ECO:0007669"/>
    <property type="project" value="TreeGrafter"/>
</dbReference>
<gene>
    <name evidence="3" type="ORF">TSUD_77340</name>
</gene>
<accession>A0A2Z6M3L4</accession>
<dbReference type="GO" id="GO:0005634">
    <property type="term" value="C:nucleus"/>
    <property type="evidence" value="ECO:0007669"/>
    <property type="project" value="TreeGrafter"/>
</dbReference>
<dbReference type="InterPro" id="IPR036397">
    <property type="entry name" value="RNaseH_sf"/>
</dbReference>
<dbReference type="Proteomes" id="UP000242715">
    <property type="component" value="Unassembled WGS sequence"/>
</dbReference>
<dbReference type="PANTHER" id="PTHR13620:SF59">
    <property type="entry name" value="POLYNUCLEOTIDYL TRANSFERASE, RIBONUCLEASE H-LIKE SUPERFAMILY PROTEIN"/>
    <property type="match status" value="1"/>
</dbReference>
<dbReference type="OrthoDB" id="1430820at2759"/>
<dbReference type="EMBL" id="DF973198">
    <property type="protein sequence ID" value="GAU19490.1"/>
    <property type="molecule type" value="Genomic_DNA"/>
</dbReference>